<dbReference type="SMART" id="SM00257">
    <property type="entry name" value="LysM"/>
    <property type="match status" value="2"/>
</dbReference>
<sequence>MIKKIKAFIAVAALSGTVGANVQAAELTVKNGDTLWGLSQLHNTSVENIEKWNHLTTDIIHPGDVLTIATEKQYTVQQNDTLWDVAMNYQVSVNQIKEWNKLNTDLIHPGLNLIIYDELNDNVKTAESPKVAQNSTSNQADSVPAATSSQTRETTSDSTNTKTNQANNVIETSNSEEKVTKEITVQATAYTASCEGCSGTTATGVDLIANQDAKVIAVDPTVIPLGSKVYVEGYGVATAADTGGAIKGNRIDVFIPSEQDAINWGKKQVTVKILND</sequence>
<name>A0ABW8RHD9_9BACI</name>
<dbReference type="PANTHER" id="PTHR39160">
    <property type="entry name" value="CELL WALL-BINDING PROTEIN YOCH"/>
    <property type="match status" value="1"/>
</dbReference>
<dbReference type="PANTHER" id="PTHR39160:SF6">
    <property type="entry name" value="CELL WALL-BINDING PROTEIN YOCH"/>
    <property type="match status" value="1"/>
</dbReference>
<feature type="signal peptide" evidence="3">
    <location>
        <begin position="1"/>
        <end position="24"/>
    </location>
</feature>
<dbReference type="RefSeq" id="WP_406581457.1">
    <property type="nucleotide sequence ID" value="NZ_JBJHQH010000011.1"/>
</dbReference>
<dbReference type="Gene3D" id="2.40.40.10">
    <property type="entry name" value="RlpA-like domain"/>
    <property type="match status" value="1"/>
</dbReference>
<evidence type="ECO:0000313" key="6">
    <source>
        <dbReference type="Proteomes" id="UP001623041"/>
    </source>
</evidence>
<dbReference type="CDD" id="cd22786">
    <property type="entry name" value="DPBB_YuiC-like"/>
    <property type="match status" value="1"/>
</dbReference>
<keyword evidence="1 3" id="KW-0732">Signal</keyword>
<dbReference type="EMBL" id="JBJHQH010000011">
    <property type="protein sequence ID" value="MFK9092893.1"/>
    <property type="molecule type" value="Genomic_DNA"/>
</dbReference>
<dbReference type="Pfam" id="PF01476">
    <property type="entry name" value="LysM"/>
    <property type="match status" value="2"/>
</dbReference>
<dbReference type="Pfam" id="PF06725">
    <property type="entry name" value="3D"/>
    <property type="match status" value="1"/>
</dbReference>
<dbReference type="CDD" id="cd00118">
    <property type="entry name" value="LysM"/>
    <property type="match status" value="2"/>
</dbReference>
<dbReference type="Proteomes" id="UP001623041">
    <property type="component" value="Unassembled WGS sequence"/>
</dbReference>
<evidence type="ECO:0000256" key="2">
    <source>
        <dbReference type="SAM" id="MobiDB-lite"/>
    </source>
</evidence>
<feature type="compositionally biased region" description="Polar residues" evidence="2">
    <location>
        <begin position="131"/>
        <end position="167"/>
    </location>
</feature>
<dbReference type="Gene3D" id="3.10.350.10">
    <property type="entry name" value="LysM domain"/>
    <property type="match status" value="2"/>
</dbReference>
<dbReference type="InterPro" id="IPR018392">
    <property type="entry name" value="LysM"/>
</dbReference>
<feature type="domain" description="LysM" evidence="4">
    <location>
        <begin position="25"/>
        <end position="68"/>
    </location>
</feature>
<evidence type="ECO:0000256" key="1">
    <source>
        <dbReference type="ARBA" id="ARBA00022729"/>
    </source>
</evidence>
<feature type="domain" description="LysM" evidence="4">
    <location>
        <begin position="72"/>
        <end position="115"/>
    </location>
</feature>
<evidence type="ECO:0000259" key="4">
    <source>
        <dbReference type="PROSITE" id="PS51782"/>
    </source>
</evidence>
<dbReference type="SUPFAM" id="SSF50685">
    <property type="entry name" value="Barwin-like endoglucanases"/>
    <property type="match status" value="1"/>
</dbReference>
<dbReference type="InterPro" id="IPR036908">
    <property type="entry name" value="RlpA-like_sf"/>
</dbReference>
<feature type="chain" id="PRO_5045381169" evidence="3">
    <location>
        <begin position="25"/>
        <end position="276"/>
    </location>
</feature>
<dbReference type="PROSITE" id="PS51782">
    <property type="entry name" value="LYSM"/>
    <property type="match status" value="2"/>
</dbReference>
<reference evidence="5 6" key="1">
    <citation type="submission" date="2024-11" db="EMBL/GenBank/DDBJ databases">
        <authorList>
            <person name="Lucas J.A."/>
        </authorList>
    </citation>
    <scope>NUCLEOTIDE SEQUENCE [LARGE SCALE GENOMIC DNA]</scope>
    <source>
        <strain evidence="5 6">Z 5.4</strain>
    </source>
</reference>
<dbReference type="InterPro" id="IPR010611">
    <property type="entry name" value="3D_dom"/>
</dbReference>
<proteinExistence type="predicted"/>
<protein>
    <submittedName>
        <fullName evidence="5">LysM peptidoglycan-binding domain-containing protein</fullName>
    </submittedName>
</protein>
<accession>A0ABW8RHD9</accession>
<dbReference type="InterPro" id="IPR036779">
    <property type="entry name" value="LysM_dom_sf"/>
</dbReference>
<evidence type="ECO:0000313" key="5">
    <source>
        <dbReference type="EMBL" id="MFK9092893.1"/>
    </source>
</evidence>
<evidence type="ECO:0000256" key="3">
    <source>
        <dbReference type="SAM" id="SignalP"/>
    </source>
</evidence>
<dbReference type="InterPro" id="IPR051933">
    <property type="entry name" value="Resuscitation_pf_RpfB"/>
</dbReference>
<gene>
    <name evidence="5" type="ORF">ACJEBI_15570</name>
</gene>
<organism evidence="5 6">
    <name type="scientific">Bacillus salipaludis</name>
    <dbReference type="NCBI Taxonomy" id="2547811"/>
    <lineage>
        <taxon>Bacteria</taxon>
        <taxon>Bacillati</taxon>
        <taxon>Bacillota</taxon>
        <taxon>Bacilli</taxon>
        <taxon>Bacillales</taxon>
        <taxon>Bacillaceae</taxon>
        <taxon>Bacillus</taxon>
    </lineage>
</organism>
<comment type="caution">
    <text evidence="5">The sequence shown here is derived from an EMBL/GenBank/DDBJ whole genome shotgun (WGS) entry which is preliminary data.</text>
</comment>
<feature type="region of interest" description="Disordered" evidence="2">
    <location>
        <begin position="127"/>
        <end position="167"/>
    </location>
</feature>
<dbReference type="SUPFAM" id="SSF54106">
    <property type="entry name" value="LysM domain"/>
    <property type="match status" value="2"/>
</dbReference>
<keyword evidence="6" id="KW-1185">Reference proteome</keyword>